<dbReference type="GO" id="GO:0047355">
    <property type="term" value="F:CDP-glycerol glycerophosphotransferase activity"/>
    <property type="evidence" value="ECO:0007669"/>
    <property type="project" value="InterPro"/>
</dbReference>
<proteinExistence type="inferred from homology"/>
<dbReference type="Gene3D" id="3.90.550.10">
    <property type="entry name" value="Spore Coat Polysaccharide Biosynthesis Protein SpsA, Chain A"/>
    <property type="match status" value="1"/>
</dbReference>
<reference evidence="8 9" key="1">
    <citation type="submission" date="2016-11" db="EMBL/GenBank/DDBJ databases">
        <authorList>
            <person name="Jaros S."/>
            <person name="Januszkiewicz K."/>
            <person name="Wedrychowicz H."/>
        </authorList>
    </citation>
    <scope>NUCLEOTIDE SEQUENCE [LARGE SCALE GENOMIC DNA]</scope>
    <source>
        <strain evidence="8 9">DSM 12906</strain>
    </source>
</reference>
<dbReference type="Proteomes" id="UP000184512">
    <property type="component" value="Unassembled WGS sequence"/>
</dbReference>
<feature type="domain" description="Glycosyltransferase 2-like" evidence="7">
    <location>
        <begin position="11"/>
        <end position="175"/>
    </location>
</feature>
<dbReference type="GO" id="GO:0005886">
    <property type="term" value="C:plasma membrane"/>
    <property type="evidence" value="ECO:0007669"/>
    <property type="project" value="UniProtKB-SubCell"/>
</dbReference>
<gene>
    <name evidence="8" type="ORF">SAMN02745244_00941</name>
</gene>
<dbReference type="PANTHER" id="PTHR22916:SF3">
    <property type="entry name" value="UDP-GLCNAC:BETAGAL BETA-1,3-N-ACETYLGLUCOSAMINYLTRANSFERASE-LIKE PROTEIN 1"/>
    <property type="match status" value="1"/>
</dbReference>
<keyword evidence="6" id="KW-0472">Membrane</keyword>
<dbReference type="RefSeq" id="WP_073186388.1">
    <property type="nucleotide sequence ID" value="NZ_FQZG01000013.1"/>
</dbReference>
<evidence type="ECO:0000313" key="9">
    <source>
        <dbReference type="Proteomes" id="UP000184512"/>
    </source>
</evidence>
<keyword evidence="4 8" id="KW-0808">Transferase</keyword>
<evidence type="ECO:0000256" key="3">
    <source>
        <dbReference type="ARBA" id="ARBA00022475"/>
    </source>
</evidence>
<dbReference type="InterPro" id="IPR029044">
    <property type="entry name" value="Nucleotide-diphossugar_trans"/>
</dbReference>
<dbReference type="InterPro" id="IPR001173">
    <property type="entry name" value="Glyco_trans_2-like"/>
</dbReference>
<comment type="subcellular location">
    <subcellularLocation>
        <location evidence="1">Cell membrane</location>
        <topology evidence="1">Peripheral membrane protein</topology>
    </subcellularLocation>
</comment>
<name>A0A1M6DJD2_9ACTN</name>
<dbReference type="OrthoDB" id="3734556at2"/>
<sequence>MTSGAPAPLISIIIPAYNAEGYLGQAIQSVLDQQVPSEMVEVVVVDDGSTDDTASVCETYESVHPGVVKCFSKPNGGVSSALNRGVREARGEILGFLGADDLYSDTAIGDVANFFAEHGDEVDLVAIGLHMFGTKNGPHWNNRSRFDTTRVIDVEQEWNLVQPHGGGSFIRAAALDGLAFDERLFISEDQTLNTQVILKKMKYGVVAGPRYLNRRHAVGGSLVSGSQFRSEYYTEVPALAYQRMLDAGRELHGATPRYAQAMVAYDLSWRVRGDLSMMDPALEDRYRADLRDLLRQLDVEVIMAQRAPIEVRLAMLNLREDGHLAQRLVRDKRIFRLDGFPVYSFEPRPGARHRPIRCDIDFFEPDGDDVVLEGRFRAVEIGQWSYGFEAGERYYPAEILPDTSPVRHRLADDLVAARRFRVRVRLAAGEDLRAVVHLGDGAGDEAPVTPRLNRFTRFAGSPKLPYYRRDGHTLYTLRRPFSIARRHLSVRGMIMAEVGLLLRGVKGRYPKADLLARVGVLTRRLIRRKDIWLIADHKSEAGDNGEALFRYLAANPVRGIEPRFVLSRCAGEYKELSRLGVVLEPGSRKHIRSYLDAAVVLNSAGDDYMVNLLGASPTMLNDLVKSRSVFLQHGVTKDDQSAWLNRPAKGFDLFVTSAERERESILNGPYGYRPEQVALTGMPRFDRLENDPDRLIVFAPTWRRNLSGALDKKSGRVQSAPNFAESDYFQFWQGVIGDRRLNDVMRACGYRGVFALHPSHAAEAFRFRGTDRISIGEYPHDYRDFFAHGEVLVTDYSSVAFDFAYLRKPVVYVQGDREEFFGGHLYREGYFSYDDDGFGPVVATVPELVDTLRDLIVDSCAMPARYRDRVDSFFAFSGGGNSQRLVEAIQDADRSRRR</sequence>
<dbReference type="SUPFAM" id="SSF53756">
    <property type="entry name" value="UDP-Glycosyltransferase/glycogen phosphorylase"/>
    <property type="match status" value="1"/>
</dbReference>
<dbReference type="SUPFAM" id="SSF53448">
    <property type="entry name" value="Nucleotide-diphospho-sugar transferases"/>
    <property type="match status" value="1"/>
</dbReference>
<evidence type="ECO:0000256" key="1">
    <source>
        <dbReference type="ARBA" id="ARBA00004202"/>
    </source>
</evidence>
<organism evidence="8 9">
    <name type="scientific">Tessaracoccus bendigoensis DSM 12906</name>
    <dbReference type="NCBI Taxonomy" id="1123357"/>
    <lineage>
        <taxon>Bacteria</taxon>
        <taxon>Bacillati</taxon>
        <taxon>Actinomycetota</taxon>
        <taxon>Actinomycetes</taxon>
        <taxon>Propionibacteriales</taxon>
        <taxon>Propionibacteriaceae</taxon>
        <taxon>Tessaracoccus</taxon>
    </lineage>
</organism>
<evidence type="ECO:0000256" key="4">
    <source>
        <dbReference type="ARBA" id="ARBA00022679"/>
    </source>
</evidence>
<evidence type="ECO:0000259" key="7">
    <source>
        <dbReference type="Pfam" id="PF00535"/>
    </source>
</evidence>
<dbReference type="InterPro" id="IPR007554">
    <property type="entry name" value="Glycerophosphate_synth"/>
</dbReference>
<dbReference type="PANTHER" id="PTHR22916">
    <property type="entry name" value="GLYCOSYLTRANSFERASE"/>
    <property type="match status" value="1"/>
</dbReference>
<keyword evidence="5" id="KW-0777">Teichoic acid biosynthesis</keyword>
<dbReference type="Gene3D" id="3.40.50.12580">
    <property type="match status" value="1"/>
</dbReference>
<keyword evidence="3" id="KW-1003">Cell membrane</keyword>
<evidence type="ECO:0000256" key="5">
    <source>
        <dbReference type="ARBA" id="ARBA00022944"/>
    </source>
</evidence>
<dbReference type="Pfam" id="PF00535">
    <property type="entry name" value="Glycos_transf_2"/>
    <property type="match status" value="1"/>
</dbReference>
<dbReference type="EMBL" id="FQZG01000013">
    <property type="protein sequence ID" value="SHI73414.1"/>
    <property type="molecule type" value="Genomic_DNA"/>
</dbReference>
<dbReference type="GO" id="GO:0016758">
    <property type="term" value="F:hexosyltransferase activity"/>
    <property type="evidence" value="ECO:0007669"/>
    <property type="project" value="UniProtKB-ARBA"/>
</dbReference>
<protein>
    <submittedName>
        <fullName evidence="8">CDP-glycerol glycerophosphotransferase, TagB/SpsB family</fullName>
    </submittedName>
</protein>
<evidence type="ECO:0000313" key="8">
    <source>
        <dbReference type="EMBL" id="SHI73414.1"/>
    </source>
</evidence>
<dbReference type="AlphaFoldDB" id="A0A1M6DJD2"/>
<accession>A0A1M6DJD2</accession>
<dbReference type="InterPro" id="IPR043149">
    <property type="entry name" value="TagF_N"/>
</dbReference>
<evidence type="ECO:0000256" key="6">
    <source>
        <dbReference type="ARBA" id="ARBA00023136"/>
    </source>
</evidence>
<dbReference type="STRING" id="1123357.SAMN02745244_00941"/>
<evidence type="ECO:0000256" key="2">
    <source>
        <dbReference type="ARBA" id="ARBA00010488"/>
    </source>
</evidence>
<dbReference type="Pfam" id="PF04464">
    <property type="entry name" value="Glyphos_transf"/>
    <property type="match status" value="1"/>
</dbReference>
<keyword evidence="9" id="KW-1185">Reference proteome</keyword>
<dbReference type="GO" id="GO:0019350">
    <property type="term" value="P:teichoic acid biosynthetic process"/>
    <property type="evidence" value="ECO:0007669"/>
    <property type="project" value="UniProtKB-KW"/>
</dbReference>
<dbReference type="InterPro" id="IPR043148">
    <property type="entry name" value="TagF_C"/>
</dbReference>
<comment type="similarity">
    <text evidence="2">Belongs to the CDP-glycerol glycerophosphotransferase family.</text>
</comment>
<dbReference type="Gene3D" id="3.40.50.11820">
    <property type="match status" value="1"/>
</dbReference>